<dbReference type="InterPro" id="IPR011992">
    <property type="entry name" value="EF-hand-dom_pair"/>
</dbReference>
<dbReference type="EMBL" id="HBGA01112595">
    <property type="protein sequence ID" value="CAD9030747.1"/>
    <property type="molecule type" value="Transcribed_RNA"/>
</dbReference>
<dbReference type="AlphaFoldDB" id="A0A7S1NMM7"/>
<reference evidence="2" key="1">
    <citation type="submission" date="2021-01" db="EMBL/GenBank/DDBJ databases">
        <authorList>
            <person name="Corre E."/>
            <person name="Pelletier E."/>
            <person name="Niang G."/>
            <person name="Scheremetjew M."/>
            <person name="Finn R."/>
            <person name="Kale V."/>
            <person name="Holt S."/>
            <person name="Cochrane G."/>
            <person name="Meng A."/>
            <person name="Brown T."/>
            <person name="Cohen L."/>
        </authorList>
    </citation>
    <scope>NUCLEOTIDE SEQUENCE</scope>
    <source>
        <strain evidence="2">NIES-381</strain>
    </source>
</reference>
<sequence>MPSKHAQELAKRAGQAAGPGFHMGFGPKGEIIEPNFIVGGETKVNRVQKLTKESCLKVFDQVEELLDPDLAVWWHYFLEADCTLESKLEPSEFMDVLKKLMPMASDADLRRYMGPDLERKELISFLDVITWWTNRQNEEQRSSSSGSSKQSDTDTQQLQEAVQNNRRTAKWKTIFSTNEKEAAITQMSEAAVQHSIRVYFDVFFSVKERKDEQDFGPKKQQELVDMEVAKTTYVDEYTEHSLQAAFAHFAGTVDGDVPQSELPPMASLMGYDVPHSAMTLTAQVYPDPLKYEDFKSWWIIRTGKIKHGWFF</sequence>
<accession>A0A7S1NMM7</accession>
<feature type="compositionally biased region" description="Low complexity" evidence="1">
    <location>
        <begin position="142"/>
        <end position="159"/>
    </location>
</feature>
<evidence type="ECO:0000256" key="1">
    <source>
        <dbReference type="SAM" id="MobiDB-lite"/>
    </source>
</evidence>
<dbReference type="SUPFAM" id="SSF47473">
    <property type="entry name" value="EF-hand"/>
    <property type="match status" value="1"/>
</dbReference>
<proteinExistence type="predicted"/>
<organism evidence="2">
    <name type="scientific">Eutreptiella gymnastica</name>
    <dbReference type="NCBI Taxonomy" id="73025"/>
    <lineage>
        <taxon>Eukaryota</taxon>
        <taxon>Discoba</taxon>
        <taxon>Euglenozoa</taxon>
        <taxon>Euglenida</taxon>
        <taxon>Spirocuta</taxon>
        <taxon>Euglenophyceae</taxon>
        <taxon>Eutreptiales</taxon>
        <taxon>Eutreptiaceae</taxon>
        <taxon>Eutreptiella</taxon>
    </lineage>
</organism>
<evidence type="ECO:0000313" key="2">
    <source>
        <dbReference type="EMBL" id="CAD9030747.1"/>
    </source>
</evidence>
<feature type="compositionally biased region" description="Basic and acidic residues" evidence="1">
    <location>
        <begin position="1"/>
        <end position="11"/>
    </location>
</feature>
<protein>
    <submittedName>
        <fullName evidence="2">Uncharacterized protein</fullName>
    </submittedName>
</protein>
<feature type="region of interest" description="Disordered" evidence="1">
    <location>
        <begin position="137"/>
        <end position="165"/>
    </location>
</feature>
<name>A0A7S1NMM7_9EUGL</name>
<gene>
    <name evidence="2" type="ORF">EGYM00392_LOCUS41887</name>
</gene>
<feature type="region of interest" description="Disordered" evidence="1">
    <location>
        <begin position="1"/>
        <end position="20"/>
    </location>
</feature>